<proteinExistence type="predicted"/>
<dbReference type="GO" id="GO:0008083">
    <property type="term" value="F:growth factor activity"/>
    <property type="evidence" value="ECO:0007669"/>
    <property type="project" value="TreeGrafter"/>
</dbReference>
<dbReference type="InterPro" id="IPR032104">
    <property type="entry name" value="Spaetzle"/>
</dbReference>
<dbReference type="SUPFAM" id="SSF57501">
    <property type="entry name" value="Cystine-knot cytokines"/>
    <property type="match status" value="1"/>
</dbReference>
<accession>A0A553PSB5</accession>
<evidence type="ECO:0000256" key="1">
    <source>
        <dbReference type="ARBA" id="ARBA00011748"/>
    </source>
</evidence>
<dbReference type="Gene3D" id="2.10.90.10">
    <property type="entry name" value="Cystine-knot cytokines"/>
    <property type="match status" value="1"/>
</dbReference>
<feature type="compositionally biased region" description="Polar residues" evidence="5">
    <location>
        <begin position="473"/>
        <end position="486"/>
    </location>
</feature>
<feature type="compositionally biased region" description="Low complexity" evidence="5">
    <location>
        <begin position="360"/>
        <end position="374"/>
    </location>
</feature>
<evidence type="ECO:0000259" key="6">
    <source>
        <dbReference type="Pfam" id="PF16077"/>
    </source>
</evidence>
<keyword evidence="8" id="KW-1185">Reference proteome</keyword>
<dbReference type="Proteomes" id="UP000318571">
    <property type="component" value="Chromosome 12"/>
</dbReference>
<reference evidence="7 8" key="1">
    <citation type="journal article" date="2018" name="Nat. Ecol. Evol.">
        <title>Genomic signatures of mitonuclear coevolution across populations of Tigriopus californicus.</title>
        <authorList>
            <person name="Barreto F.S."/>
            <person name="Watson E.T."/>
            <person name="Lima T.G."/>
            <person name="Willett C.S."/>
            <person name="Edmands S."/>
            <person name="Li W."/>
            <person name="Burton R.S."/>
        </authorList>
    </citation>
    <scope>NUCLEOTIDE SEQUENCE [LARGE SCALE GENOMIC DNA]</scope>
    <source>
        <strain evidence="7 8">San Diego</strain>
    </source>
</reference>
<comment type="subunit">
    <text evidence="1">Homodimer; disulfide-linked.</text>
</comment>
<name>A0A553PSB5_TIGCA</name>
<feature type="region of interest" description="Disordered" evidence="5">
    <location>
        <begin position="352"/>
        <end position="374"/>
    </location>
</feature>
<dbReference type="PANTHER" id="PTHR23199">
    <property type="entry name" value="NEUROTROPHIN 1-RELATED"/>
    <property type="match status" value="1"/>
</dbReference>
<comment type="caution">
    <text evidence="7">The sequence shown here is derived from an EMBL/GenBank/DDBJ whole genome shotgun (WGS) entry which is preliminary data.</text>
</comment>
<feature type="domain" description="Spaetzle" evidence="6">
    <location>
        <begin position="573"/>
        <end position="663"/>
    </location>
</feature>
<dbReference type="EMBL" id="VCGU01000001">
    <property type="protein sequence ID" value="TRY80561.1"/>
    <property type="molecule type" value="Genomic_DNA"/>
</dbReference>
<dbReference type="InterPro" id="IPR029034">
    <property type="entry name" value="Cystine-knot_cytokine"/>
</dbReference>
<feature type="compositionally biased region" description="Basic residues" evidence="5">
    <location>
        <begin position="713"/>
        <end position="722"/>
    </location>
</feature>
<keyword evidence="4" id="KW-0325">Glycoprotein</keyword>
<dbReference type="Pfam" id="PF16077">
    <property type="entry name" value="Spaetzle"/>
    <property type="match status" value="1"/>
</dbReference>
<dbReference type="GO" id="GO:0005615">
    <property type="term" value="C:extracellular space"/>
    <property type="evidence" value="ECO:0007669"/>
    <property type="project" value="UniProtKB-ARBA"/>
</dbReference>
<dbReference type="FunFam" id="2.10.90.10:FF:000018">
    <property type="entry name" value="Spatzle 4"/>
    <property type="match status" value="1"/>
</dbReference>
<evidence type="ECO:0000256" key="3">
    <source>
        <dbReference type="ARBA" id="ARBA00023157"/>
    </source>
</evidence>
<dbReference type="PANTHER" id="PTHR23199:SF5">
    <property type="entry name" value="PROTEIN SPAETZLE 4"/>
    <property type="match status" value="1"/>
</dbReference>
<feature type="compositionally biased region" description="Low complexity" evidence="5">
    <location>
        <begin position="460"/>
        <end position="471"/>
    </location>
</feature>
<organism evidence="7 8">
    <name type="scientific">Tigriopus californicus</name>
    <name type="common">Marine copepod</name>
    <dbReference type="NCBI Taxonomy" id="6832"/>
    <lineage>
        <taxon>Eukaryota</taxon>
        <taxon>Metazoa</taxon>
        <taxon>Ecdysozoa</taxon>
        <taxon>Arthropoda</taxon>
        <taxon>Crustacea</taxon>
        <taxon>Multicrustacea</taxon>
        <taxon>Hexanauplia</taxon>
        <taxon>Copepoda</taxon>
        <taxon>Harpacticoida</taxon>
        <taxon>Harpacticidae</taxon>
        <taxon>Tigriopus</taxon>
    </lineage>
</organism>
<evidence type="ECO:0000256" key="2">
    <source>
        <dbReference type="ARBA" id="ARBA00022729"/>
    </source>
</evidence>
<feature type="region of interest" description="Disordered" evidence="5">
    <location>
        <begin position="439"/>
        <end position="486"/>
    </location>
</feature>
<dbReference type="GO" id="GO:0021556">
    <property type="term" value="P:central nervous system formation"/>
    <property type="evidence" value="ECO:0007669"/>
    <property type="project" value="TreeGrafter"/>
</dbReference>
<dbReference type="STRING" id="6832.A0A553PSB5"/>
<dbReference type="InterPro" id="IPR052444">
    <property type="entry name" value="Spz/Toll_ligand-like"/>
</dbReference>
<sequence>MISVNGNVFQILRQSTFGFGQRKIKIYTMTRLQWAFAFNVLFLWLNVECLNLEHFLRSEVSAIDPQVQSSLQERQPRFLIRTTSTVTATSFVSTSTACFTTAATFTAICARRKKRGFRILDAPIRGQHPAESQVQPSQSVQQKGAQEATIPETLVLVSLCGLATPSVDEFMSCDRFFENKRASRVLEQIPCDMSKQSFCAYKGAAYPEAAIWQFKEDNRGLMKRLYGDLESASLYREMRSVNLPSASNIPSLEHNVFSSLEYNIRVGSGLATVQSAREPVLNTDEEPAHEVPVKNAPFEKEAAPVLEVLEDLEDLDGPIEMAVHVEPGIQAPRQEPVADQTTQVLSFYDEEPTTTETSEDLMTTSTTDYDTDPSTLIPDDFEERQLPNDITTLPTPHTTNTVVLKDNETIDATAATGLEPMVFTEPDLAMVDDHFSPSPMVKSSVSQSQPVTFPTPPPTSTSSVTSATPTVLTKPTTGSTSSPMSENVLSASLSEMLADVDLDSLEQIVGELLPNAHEQTQPVAQVGPSESAEAVHGDVHHPPIKPVLVDQASEDTLESGSMDEYDFSGPSINACPVKEEVVAPYWANNTRNQVLALLNLYPFEQYIHMETCKFENEQMMCRDGCRCEQQYRLHRLLAFDSNNECRGIFSDWFRFPSYCICKCYGFPHDFAGGQRNPRREPKQSPAKEPVQPTVRAKSTPTIPQKPRQEPHRHIQKPRDHRRLNLGQKIIENEDFNSVEHEPRALNGFFYATAPVLEYQKPQGHSVLKGVNQTPRK</sequence>
<dbReference type="GO" id="GO:0005121">
    <property type="term" value="F:Toll binding"/>
    <property type="evidence" value="ECO:0007669"/>
    <property type="project" value="TreeGrafter"/>
</dbReference>
<keyword evidence="3" id="KW-1015">Disulfide bond</keyword>
<dbReference type="GO" id="GO:0045087">
    <property type="term" value="P:innate immune response"/>
    <property type="evidence" value="ECO:0007669"/>
    <property type="project" value="TreeGrafter"/>
</dbReference>
<gene>
    <name evidence="7" type="ORF">TCAL_04557</name>
</gene>
<feature type="region of interest" description="Disordered" evidence="5">
    <location>
        <begin position="674"/>
        <end position="722"/>
    </location>
</feature>
<evidence type="ECO:0000256" key="5">
    <source>
        <dbReference type="SAM" id="MobiDB-lite"/>
    </source>
</evidence>
<evidence type="ECO:0000256" key="4">
    <source>
        <dbReference type="ARBA" id="ARBA00023180"/>
    </source>
</evidence>
<keyword evidence="2" id="KW-0732">Signal</keyword>
<evidence type="ECO:0000313" key="7">
    <source>
        <dbReference type="EMBL" id="TRY80561.1"/>
    </source>
</evidence>
<dbReference type="AlphaFoldDB" id="A0A553PSB5"/>
<protein>
    <recommendedName>
        <fullName evidence="6">Spaetzle domain-containing protein</fullName>
    </recommendedName>
</protein>
<evidence type="ECO:0000313" key="8">
    <source>
        <dbReference type="Proteomes" id="UP000318571"/>
    </source>
</evidence>